<feature type="compositionally biased region" description="Low complexity" evidence="1">
    <location>
        <begin position="25"/>
        <end position="34"/>
    </location>
</feature>
<evidence type="ECO:0000256" key="1">
    <source>
        <dbReference type="SAM" id="MobiDB-lite"/>
    </source>
</evidence>
<evidence type="ECO:0000313" key="3">
    <source>
        <dbReference type="Proteomes" id="UP000386466"/>
    </source>
</evidence>
<feature type="compositionally biased region" description="Polar residues" evidence="1">
    <location>
        <begin position="1"/>
        <end position="16"/>
    </location>
</feature>
<gene>
    <name evidence="2" type="ORF">LYPA_23C000774</name>
</gene>
<dbReference type="AlphaFoldDB" id="A0A485NVT4"/>
<feature type="region of interest" description="Disordered" evidence="1">
    <location>
        <begin position="250"/>
        <end position="286"/>
    </location>
</feature>
<evidence type="ECO:0000313" key="2">
    <source>
        <dbReference type="EMBL" id="VFV35736.1"/>
    </source>
</evidence>
<organism evidence="2 3">
    <name type="scientific">Lynx pardinus</name>
    <name type="common">Iberian lynx</name>
    <name type="synonym">Felis pardina</name>
    <dbReference type="NCBI Taxonomy" id="191816"/>
    <lineage>
        <taxon>Eukaryota</taxon>
        <taxon>Metazoa</taxon>
        <taxon>Chordata</taxon>
        <taxon>Craniata</taxon>
        <taxon>Vertebrata</taxon>
        <taxon>Euteleostomi</taxon>
        <taxon>Mammalia</taxon>
        <taxon>Eutheria</taxon>
        <taxon>Laurasiatheria</taxon>
        <taxon>Carnivora</taxon>
        <taxon>Feliformia</taxon>
        <taxon>Felidae</taxon>
        <taxon>Felinae</taxon>
        <taxon>Lynx</taxon>
    </lineage>
</organism>
<feature type="region of interest" description="Disordered" evidence="1">
    <location>
        <begin position="1"/>
        <end position="125"/>
    </location>
</feature>
<feature type="compositionally biased region" description="Polar residues" evidence="1">
    <location>
        <begin position="250"/>
        <end position="276"/>
    </location>
</feature>
<accession>A0A485NVT4</accession>
<keyword evidence="3" id="KW-1185">Reference proteome</keyword>
<dbReference type="EMBL" id="CAAGRJ010021711">
    <property type="protein sequence ID" value="VFV35736.1"/>
    <property type="molecule type" value="Genomic_DNA"/>
</dbReference>
<feature type="region of interest" description="Disordered" evidence="1">
    <location>
        <begin position="214"/>
        <end position="234"/>
    </location>
</feature>
<sequence length="468" mass="49873">MTQQGVESNTADSTKVSLPKGPTVSSLTTSALSSNGRDNMSAVPINASPTIRRTATSESRKNTTPATPPTLPQANRSAGSTEQTTPVHETQEERSRSTALSSMATSAKTLKQNQRVPTTPRLASSSILNGLESSLSTDSQMSAKITAPAALNIPGDDITSSRSMTATVSEKSATMKSSTALNKTTDVKESLYPGQRVQLSTLTLTTLRTAASRTTISGTQEGETIGAPPPQHAAQLPETAAAHLIALIPSSSGTTQPSDRTGSSQASPKPTQSSSPGARDCAPDKYPAEGGVADNSYYAYSELSLVLVALHCQPQTIEVVLSSCFLKTYRWILREGTFSGCPSVSKIEEDHRVQVFVLEKKEGTCGLCLSVTLAFNLFHFVTSDTFYLRSRVTLCDKREGRPCQPKSSPGRNRAWEIPMQGRLKTGAGWVVIPLTCSETPPTFMSSHSSLNPEAWIAVFILMVIGLML</sequence>
<dbReference type="Proteomes" id="UP000386466">
    <property type="component" value="Unassembled WGS sequence"/>
</dbReference>
<proteinExistence type="predicted"/>
<feature type="compositionally biased region" description="Polar residues" evidence="1">
    <location>
        <begin position="47"/>
        <end position="57"/>
    </location>
</feature>
<name>A0A485NVT4_LYNPA</name>
<feature type="compositionally biased region" description="Polar residues" evidence="1">
    <location>
        <begin position="73"/>
        <end position="88"/>
    </location>
</feature>
<feature type="compositionally biased region" description="Polar residues" evidence="1">
    <location>
        <begin position="97"/>
        <end position="125"/>
    </location>
</feature>
<protein>
    <submittedName>
        <fullName evidence="2">Uncharacterized protein</fullName>
    </submittedName>
</protein>
<reference evidence="2 3" key="1">
    <citation type="submission" date="2019-01" db="EMBL/GenBank/DDBJ databases">
        <authorList>
            <person name="Alioto T."/>
            <person name="Alioto T."/>
        </authorList>
    </citation>
    <scope>NUCLEOTIDE SEQUENCE [LARGE SCALE GENOMIC DNA]</scope>
</reference>